<dbReference type="PANTHER" id="PTHR30629:SF2">
    <property type="entry name" value="PROPHAGE INTEGRASE INTS-RELATED"/>
    <property type="match status" value="1"/>
</dbReference>
<evidence type="ECO:0000259" key="7">
    <source>
        <dbReference type="PROSITE" id="PS51900"/>
    </source>
</evidence>
<comment type="similarity">
    <text evidence="1">Belongs to the 'phage' integrase family.</text>
</comment>
<accession>A0ABV8SN96</accession>
<dbReference type="Pfam" id="PF22022">
    <property type="entry name" value="Phage_int_M"/>
    <property type="match status" value="1"/>
</dbReference>
<dbReference type="SUPFAM" id="SSF56349">
    <property type="entry name" value="DNA breaking-rejoining enzymes"/>
    <property type="match status" value="1"/>
</dbReference>
<dbReference type="Pfam" id="PF00589">
    <property type="entry name" value="Phage_integrase"/>
    <property type="match status" value="1"/>
</dbReference>
<evidence type="ECO:0000256" key="2">
    <source>
        <dbReference type="ARBA" id="ARBA00022908"/>
    </source>
</evidence>
<dbReference type="InterPro" id="IPR038488">
    <property type="entry name" value="Integrase_DNA-bd_sf"/>
</dbReference>
<dbReference type="PANTHER" id="PTHR30629">
    <property type="entry name" value="PROPHAGE INTEGRASE"/>
    <property type="match status" value="1"/>
</dbReference>
<dbReference type="InterPro" id="IPR011010">
    <property type="entry name" value="DNA_brk_join_enz"/>
</dbReference>
<evidence type="ECO:0000256" key="3">
    <source>
        <dbReference type="ARBA" id="ARBA00023125"/>
    </source>
</evidence>
<dbReference type="InterPro" id="IPR013762">
    <property type="entry name" value="Integrase-like_cat_sf"/>
</dbReference>
<feature type="domain" description="Tyr recombinase" evidence="6">
    <location>
        <begin position="230"/>
        <end position="413"/>
    </location>
</feature>
<dbReference type="PROSITE" id="PS51898">
    <property type="entry name" value="TYR_RECOMBINASE"/>
    <property type="match status" value="1"/>
</dbReference>
<feature type="domain" description="Core-binding (CB)" evidence="7">
    <location>
        <begin position="100"/>
        <end position="201"/>
    </location>
</feature>
<keyword evidence="9" id="KW-1185">Reference proteome</keyword>
<dbReference type="RefSeq" id="WP_380594705.1">
    <property type="nucleotide sequence ID" value="NZ_JBHSDU010000001.1"/>
</dbReference>
<sequence length="414" mass="47252">MATNILTDSVIKSAKPAAKLVKLFDGGGLHVLIKPTGAKYGRMKYRHAGVEKTLAFGVYPEVSLKRAREKREEARLLDRQIDPGAQRKAKQQADKVAKESAFAAVAEEWFSHYCEQRKQGNKPLSQATIIKTQWLLNLAAYRVKQTKAGAPHPLRPISDRAIQAITKDDIAGVINGLKRRNKIETAHRLIDRLERVFRYAVGTGRMQINPAAALRDSADPRDKLPPLSVRNHPAITELRRVGELLRAIESYSGQPTTEAAMRVALYLFVRPGELRAAEWSEFDLAAERLYGVFQPLGRRRGVSILFRWRREWSPFWVIFTRRRGRMDLMFPSLTNSTRPMSENAITAAFRRMGYSGDEMTWHGFRTIASTLLRELGWEDELIERQLGHDVGNDVKRAYDKSKRLPDRRRPLCRV</sequence>
<dbReference type="InterPro" id="IPR002104">
    <property type="entry name" value="Integrase_catalytic"/>
</dbReference>
<comment type="caution">
    <text evidence="8">The sequence shown here is derived from an EMBL/GenBank/DDBJ whole genome shotgun (WGS) entry which is preliminary data.</text>
</comment>
<dbReference type="InterPro" id="IPR053876">
    <property type="entry name" value="Phage_int_M"/>
</dbReference>
<keyword evidence="3 5" id="KW-0238">DNA-binding</keyword>
<dbReference type="Proteomes" id="UP001595904">
    <property type="component" value="Unassembled WGS sequence"/>
</dbReference>
<keyword evidence="4" id="KW-0233">DNA recombination</keyword>
<dbReference type="Gene3D" id="1.10.443.10">
    <property type="entry name" value="Intergrase catalytic core"/>
    <property type="match status" value="1"/>
</dbReference>
<organism evidence="8 9">
    <name type="scientific">Steroidobacter flavus</name>
    <dbReference type="NCBI Taxonomy" id="1842136"/>
    <lineage>
        <taxon>Bacteria</taxon>
        <taxon>Pseudomonadati</taxon>
        <taxon>Pseudomonadota</taxon>
        <taxon>Gammaproteobacteria</taxon>
        <taxon>Steroidobacterales</taxon>
        <taxon>Steroidobacteraceae</taxon>
        <taxon>Steroidobacter</taxon>
    </lineage>
</organism>
<dbReference type="InterPro" id="IPR010998">
    <property type="entry name" value="Integrase_recombinase_N"/>
</dbReference>
<dbReference type="Gene3D" id="3.30.160.390">
    <property type="entry name" value="Integrase, DNA-binding domain"/>
    <property type="match status" value="1"/>
</dbReference>
<evidence type="ECO:0000256" key="1">
    <source>
        <dbReference type="ARBA" id="ARBA00008857"/>
    </source>
</evidence>
<reference evidence="9" key="1">
    <citation type="journal article" date="2019" name="Int. J. Syst. Evol. Microbiol.">
        <title>The Global Catalogue of Microorganisms (GCM) 10K type strain sequencing project: providing services to taxonomists for standard genome sequencing and annotation.</title>
        <authorList>
            <consortium name="The Broad Institute Genomics Platform"/>
            <consortium name="The Broad Institute Genome Sequencing Center for Infectious Disease"/>
            <person name="Wu L."/>
            <person name="Ma J."/>
        </authorList>
    </citation>
    <scope>NUCLEOTIDE SEQUENCE [LARGE SCALE GENOMIC DNA]</scope>
    <source>
        <strain evidence="9">CGMCC 1.10759</strain>
    </source>
</reference>
<keyword evidence="2" id="KW-0229">DNA integration</keyword>
<dbReference type="PROSITE" id="PS51900">
    <property type="entry name" value="CB"/>
    <property type="match status" value="1"/>
</dbReference>
<evidence type="ECO:0000313" key="8">
    <source>
        <dbReference type="EMBL" id="MFC4307974.1"/>
    </source>
</evidence>
<proteinExistence type="inferred from homology"/>
<dbReference type="InterPro" id="IPR050808">
    <property type="entry name" value="Phage_Integrase"/>
</dbReference>
<dbReference type="InterPro" id="IPR044068">
    <property type="entry name" value="CB"/>
</dbReference>
<gene>
    <name evidence="8" type="ORF">ACFPN2_02665</name>
</gene>
<dbReference type="EMBL" id="JBHSDU010000001">
    <property type="protein sequence ID" value="MFC4307974.1"/>
    <property type="molecule type" value="Genomic_DNA"/>
</dbReference>
<evidence type="ECO:0000256" key="5">
    <source>
        <dbReference type="PROSITE-ProRule" id="PRU01248"/>
    </source>
</evidence>
<dbReference type="Gene3D" id="1.10.150.130">
    <property type="match status" value="1"/>
</dbReference>
<dbReference type="InterPro" id="IPR025166">
    <property type="entry name" value="Integrase_DNA_bind_dom"/>
</dbReference>
<evidence type="ECO:0000313" key="9">
    <source>
        <dbReference type="Proteomes" id="UP001595904"/>
    </source>
</evidence>
<evidence type="ECO:0000256" key="4">
    <source>
        <dbReference type="ARBA" id="ARBA00023172"/>
    </source>
</evidence>
<dbReference type="CDD" id="cd00801">
    <property type="entry name" value="INT_P4_C"/>
    <property type="match status" value="1"/>
</dbReference>
<dbReference type="Pfam" id="PF13356">
    <property type="entry name" value="Arm-DNA-bind_3"/>
    <property type="match status" value="1"/>
</dbReference>
<evidence type="ECO:0000259" key="6">
    <source>
        <dbReference type="PROSITE" id="PS51898"/>
    </source>
</evidence>
<name>A0ABV8SN96_9GAMM</name>
<protein>
    <submittedName>
        <fullName evidence="8">Tyrosine-type recombinase/integrase</fullName>
    </submittedName>
</protein>